<dbReference type="InterPro" id="IPR013362">
    <property type="entry name" value="Pilus_4_PilV"/>
</dbReference>
<dbReference type="Proteomes" id="UP000064939">
    <property type="component" value="Chromosome"/>
</dbReference>
<name>A0A0N7GXL0_9GAMM</name>
<evidence type="ECO:0000259" key="2">
    <source>
        <dbReference type="Pfam" id="PF22150"/>
    </source>
</evidence>
<dbReference type="InterPro" id="IPR054402">
    <property type="entry name" value="Tt1218-like_dom"/>
</dbReference>
<dbReference type="OrthoDB" id="6658593at2"/>
<keyword evidence="1" id="KW-1133">Transmembrane helix</keyword>
<accession>A0A0N7GXL0</accession>
<dbReference type="EMBL" id="CP012808">
    <property type="protein sequence ID" value="ALH95011.1"/>
    <property type="molecule type" value="Genomic_DNA"/>
</dbReference>
<feature type="domain" description="Type IV pilin Tt1218-like" evidence="2">
    <location>
        <begin position="31"/>
        <end position="101"/>
    </location>
</feature>
<keyword evidence="4" id="KW-1185">Reference proteome</keyword>
<dbReference type="AlphaFoldDB" id="A0A0N7GXL0"/>
<keyword evidence="1" id="KW-0472">Membrane</keyword>
<dbReference type="RefSeq" id="WP_054580910.1">
    <property type="nucleotide sequence ID" value="NZ_CP012808.1"/>
</dbReference>
<gene>
    <name evidence="3" type="ORF">AOY20_05355</name>
</gene>
<sequence length="167" mass="17964">MNHSKTQLGVGLTEILVALFILAISVLGFIALQYRAIEAMSEGENRIQAINIARDLAEKIRVNRTALTQYASTISGTVTALPSPNCYESLCSSAQKAVFDASMIKISAQRVGMSINMLACPEVENHRQCVYVAWNDTAATVGDGDGDCTSPSGTYRSTSTCVVMEVY</sequence>
<dbReference type="STRING" id="1324350.AOY20_05355"/>
<dbReference type="NCBIfam" id="TIGR02523">
    <property type="entry name" value="type_IV_pilV"/>
    <property type="match status" value="1"/>
</dbReference>
<feature type="transmembrane region" description="Helical" evidence="1">
    <location>
        <begin position="12"/>
        <end position="32"/>
    </location>
</feature>
<organism evidence="3 4">
    <name type="scientific">Acinetobacter equi</name>
    <dbReference type="NCBI Taxonomy" id="1324350"/>
    <lineage>
        <taxon>Bacteria</taxon>
        <taxon>Pseudomonadati</taxon>
        <taxon>Pseudomonadota</taxon>
        <taxon>Gammaproteobacteria</taxon>
        <taxon>Moraxellales</taxon>
        <taxon>Moraxellaceae</taxon>
        <taxon>Acinetobacter</taxon>
    </lineage>
</organism>
<dbReference type="Pfam" id="PF22150">
    <property type="entry name" value="Tt1218-like"/>
    <property type="match status" value="1"/>
</dbReference>
<keyword evidence="1" id="KW-0812">Transmembrane</keyword>
<dbReference type="KEGG" id="aei:AOY20_05355"/>
<evidence type="ECO:0000313" key="3">
    <source>
        <dbReference type="EMBL" id="ALH95011.1"/>
    </source>
</evidence>
<evidence type="ECO:0000256" key="1">
    <source>
        <dbReference type="SAM" id="Phobius"/>
    </source>
</evidence>
<reference evidence="3 4" key="1">
    <citation type="journal article" date="2015" name="Int. J. Syst. Evol. Microbiol.">
        <title>Acinetobacter equi sp. nov. isolated from horse faeces.</title>
        <authorList>
            <person name="Poppel M.T."/>
            <person name="Skiebe E."/>
            <person name="Laue M."/>
            <person name="Bergmann H."/>
            <person name="Ebersberger I."/>
            <person name="Garn T."/>
            <person name="Fruth A."/>
            <person name="Baumgardt S."/>
            <person name="Busse H.J."/>
            <person name="Wilharm G."/>
        </authorList>
    </citation>
    <scope>NUCLEOTIDE SEQUENCE [LARGE SCALE GENOMIC DNA]</scope>
    <source>
        <strain evidence="3 4">114</strain>
    </source>
</reference>
<protein>
    <recommendedName>
        <fullName evidence="2">Type IV pilin Tt1218-like domain-containing protein</fullName>
    </recommendedName>
</protein>
<evidence type="ECO:0000313" key="4">
    <source>
        <dbReference type="Proteomes" id="UP000064939"/>
    </source>
</evidence>
<proteinExistence type="predicted"/>